<gene>
    <name evidence="5" type="ORF">IAC61_04085</name>
</gene>
<dbReference type="SMART" id="SM00382">
    <property type="entry name" value="AAA"/>
    <property type="match status" value="1"/>
</dbReference>
<dbReference type="InterPro" id="IPR027417">
    <property type="entry name" value="P-loop_NTPase"/>
</dbReference>
<reference evidence="5" key="2">
    <citation type="journal article" date="2021" name="PeerJ">
        <title>Extensive microbial diversity within the chicken gut microbiome revealed by metagenomics and culture.</title>
        <authorList>
            <person name="Gilroy R."/>
            <person name="Ravi A."/>
            <person name="Getino M."/>
            <person name="Pursley I."/>
            <person name="Horton D.L."/>
            <person name="Alikhan N.F."/>
            <person name="Baker D."/>
            <person name="Gharbi K."/>
            <person name="Hall N."/>
            <person name="Watson M."/>
            <person name="Adriaenssens E.M."/>
            <person name="Foster-Nyarko E."/>
            <person name="Jarju S."/>
            <person name="Secka A."/>
            <person name="Antonio M."/>
            <person name="Oren A."/>
            <person name="Chaudhuri R.R."/>
            <person name="La Ragione R."/>
            <person name="Hildebrand F."/>
            <person name="Pallen M.J."/>
        </authorList>
    </citation>
    <scope>NUCLEOTIDE SEQUENCE</scope>
    <source>
        <strain evidence="5">17113</strain>
    </source>
</reference>
<protein>
    <submittedName>
        <fullName evidence="5">ABC transporter ATP-binding protein</fullName>
    </submittedName>
</protein>
<dbReference type="SUPFAM" id="SSF52540">
    <property type="entry name" value="P-loop containing nucleoside triphosphate hydrolases"/>
    <property type="match status" value="1"/>
</dbReference>
<keyword evidence="1" id="KW-0813">Transport</keyword>
<dbReference type="InterPro" id="IPR003593">
    <property type="entry name" value="AAA+_ATPase"/>
</dbReference>
<dbReference type="GO" id="GO:0005886">
    <property type="term" value="C:plasma membrane"/>
    <property type="evidence" value="ECO:0007669"/>
    <property type="project" value="TreeGrafter"/>
</dbReference>
<dbReference type="EMBL" id="JADINA010000026">
    <property type="protein sequence ID" value="MBO8426482.1"/>
    <property type="molecule type" value="Genomic_DNA"/>
</dbReference>
<name>A0A9D9DF85_9FIRM</name>
<keyword evidence="2" id="KW-0547">Nucleotide-binding</keyword>
<feature type="domain" description="ABC transporter" evidence="4">
    <location>
        <begin position="10"/>
        <end position="230"/>
    </location>
</feature>
<dbReference type="PANTHER" id="PTHR24220:SF692">
    <property type="entry name" value="ABC TRANSPORTER DOMAIN-CONTAINING PROTEIN"/>
    <property type="match status" value="1"/>
</dbReference>
<dbReference type="GO" id="GO:0022857">
    <property type="term" value="F:transmembrane transporter activity"/>
    <property type="evidence" value="ECO:0007669"/>
    <property type="project" value="TreeGrafter"/>
</dbReference>
<dbReference type="PANTHER" id="PTHR24220">
    <property type="entry name" value="IMPORT ATP-BINDING PROTEIN"/>
    <property type="match status" value="1"/>
</dbReference>
<dbReference type="GO" id="GO:0005524">
    <property type="term" value="F:ATP binding"/>
    <property type="evidence" value="ECO:0007669"/>
    <property type="project" value="UniProtKB-KW"/>
</dbReference>
<organism evidence="5 6">
    <name type="scientific">Candidatus Alloenteromonas pullistercoris</name>
    <dbReference type="NCBI Taxonomy" id="2840785"/>
    <lineage>
        <taxon>Bacteria</taxon>
        <taxon>Bacillati</taxon>
        <taxon>Bacillota</taxon>
        <taxon>Bacillota incertae sedis</taxon>
        <taxon>Candidatus Alloenteromonas</taxon>
    </lineage>
</organism>
<dbReference type="InterPro" id="IPR003439">
    <property type="entry name" value="ABC_transporter-like_ATP-bd"/>
</dbReference>
<evidence type="ECO:0000256" key="3">
    <source>
        <dbReference type="ARBA" id="ARBA00022840"/>
    </source>
</evidence>
<dbReference type="InterPro" id="IPR015854">
    <property type="entry name" value="ABC_transpr_LolD-like"/>
</dbReference>
<reference evidence="5" key="1">
    <citation type="submission" date="2020-10" db="EMBL/GenBank/DDBJ databases">
        <authorList>
            <person name="Gilroy R."/>
        </authorList>
    </citation>
    <scope>NUCLEOTIDE SEQUENCE</scope>
    <source>
        <strain evidence="5">17113</strain>
    </source>
</reference>
<dbReference type="GO" id="GO:0016887">
    <property type="term" value="F:ATP hydrolysis activity"/>
    <property type="evidence" value="ECO:0007669"/>
    <property type="project" value="InterPro"/>
</dbReference>
<dbReference type="PROSITE" id="PS50893">
    <property type="entry name" value="ABC_TRANSPORTER_2"/>
    <property type="match status" value="1"/>
</dbReference>
<dbReference type="Proteomes" id="UP000823634">
    <property type="component" value="Unassembled WGS sequence"/>
</dbReference>
<evidence type="ECO:0000313" key="6">
    <source>
        <dbReference type="Proteomes" id="UP000823634"/>
    </source>
</evidence>
<evidence type="ECO:0000256" key="1">
    <source>
        <dbReference type="ARBA" id="ARBA00022448"/>
    </source>
</evidence>
<keyword evidence="3 5" id="KW-0067">ATP-binding</keyword>
<dbReference type="AlphaFoldDB" id="A0A9D9DF85"/>
<dbReference type="InterPro" id="IPR017911">
    <property type="entry name" value="MacB-like_ATP-bd"/>
</dbReference>
<sequence>MTKGKPINLLEAKHVSYYYVEGTLIINDVNLTVNEGDFLSILGSSGSGKTTLLSILSGLERPKSGEVVLKGNDLAKLKEKELSKLRRRDIGFVFQFYNLSPYLTLEENILSSIYLDGRKKQEVQARLDYLLDFLAIRHRKDAYPSQCSGGEQQRAALARALVYSPSILFLDEPTGNLDSTNATKLMDMLRQINEQDDVTVIQVTHSETNAGYGNRIIRLKDGKTCDVDPA</sequence>
<dbReference type="PROSITE" id="PS00211">
    <property type="entry name" value="ABC_TRANSPORTER_1"/>
    <property type="match status" value="1"/>
</dbReference>
<evidence type="ECO:0000256" key="2">
    <source>
        <dbReference type="ARBA" id="ARBA00022741"/>
    </source>
</evidence>
<evidence type="ECO:0000313" key="5">
    <source>
        <dbReference type="EMBL" id="MBO8426482.1"/>
    </source>
</evidence>
<dbReference type="InterPro" id="IPR017871">
    <property type="entry name" value="ABC_transporter-like_CS"/>
</dbReference>
<dbReference type="CDD" id="cd03255">
    <property type="entry name" value="ABC_MJ0796_LolCDE_FtsE"/>
    <property type="match status" value="1"/>
</dbReference>
<dbReference type="Gene3D" id="3.40.50.300">
    <property type="entry name" value="P-loop containing nucleotide triphosphate hydrolases"/>
    <property type="match status" value="1"/>
</dbReference>
<comment type="caution">
    <text evidence="5">The sequence shown here is derived from an EMBL/GenBank/DDBJ whole genome shotgun (WGS) entry which is preliminary data.</text>
</comment>
<dbReference type="FunFam" id="3.40.50.300:FF:000032">
    <property type="entry name" value="Export ABC transporter ATP-binding protein"/>
    <property type="match status" value="1"/>
</dbReference>
<proteinExistence type="predicted"/>
<evidence type="ECO:0000259" key="4">
    <source>
        <dbReference type="PROSITE" id="PS50893"/>
    </source>
</evidence>
<accession>A0A9D9DF85</accession>
<dbReference type="GO" id="GO:0098796">
    <property type="term" value="C:membrane protein complex"/>
    <property type="evidence" value="ECO:0007669"/>
    <property type="project" value="UniProtKB-ARBA"/>
</dbReference>
<dbReference type="Pfam" id="PF00005">
    <property type="entry name" value="ABC_tran"/>
    <property type="match status" value="1"/>
</dbReference>